<dbReference type="InterPro" id="IPR018062">
    <property type="entry name" value="HTH_AraC-typ_CS"/>
</dbReference>
<dbReference type="Gene3D" id="2.60.120.10">
    <property type="entry name" value="Jelly Rolls"/>
    <property type="match status" value="1"/>
</dbReference>
<dbReference type="SUPFAM" id="SSF51215">
    <property type="entry name" value="Regulatory protein AraC"/>
    <property type="match status" value="1"/>
</dbReference>
<dbReference type="InterPro" id="IPR014710">
    <property type="entry name" value="RmlC-like_jellyroll"/>
</dbReference>
<dbReference type="RefSeq" id="WP_344902111.1">
    <property type="nucleotide sequence ID" value="NZ_BAAAYO010000001.1"/>
</dbReference>
<dbReference type="Pfam" id="PF12833">
    <property type="entry name" value="HTH_18"/>
    <property type="match status" value="1"/>
</dbReference>
<evidence type="ECO:0000259" key="4">
    <source>
        <dbReference type="PROSITE" id="PS01124"/>
    </source>
</evidence>
<dbReference type="InterPro" id="IPR037923">
    <property type="entry name" value="HTH-like"/>
</dbReference>
<evidence type="ECO:0000256" key="3">
    <source>
        <dbReference type="ARBA" id="ARBA00023163"/>
    </source>
</evidence>
<reference evidence="5 6" key="1">
    <citation type="submission" date="2024-09" db="EMBL/GenBank/DDBJ databases">
        <authorList>
            <person name="Sun Q."/>
            <person name="Mori K."/>
        </authorList>
    </citation>
    <scope>NUCLEOTIDE SEQUENCE [LARGE SCALE GENOMIC DNA]</scope>
    <source>
        <strain evidence="5 6">JCM 12520</strain>
    </source>
</reference>
<keyword evidence="2" id="KW-0238">DNA-binding</keyword>
<dbReference type="Gene3D" id="1.10.10.60">
    <property type="entry name" value="Homeodomain-like"/>
    <property type="match status" value="2"/>
</dbReference>
<dbReference type="Pfam" id="PF02311">
    <property type="entry name" value="AraC_binding"/>
    <property type="match status" value="1"/>
</dbReference>
<dbReference type="PRINTS" id="PR00032">
    <property type="entry name" value="HTHARAC"/>
</dbReference>
<sequence>MFYYDELQQNSLKYRYKEEQHPIYPLHAHPGMELLFSFQGSVRHVIDSQIHQVEAGSMVLIQPFQLHGLELVSDEPFFRTVFIVDPYYVERLLQPHPLYLDFFRTLCTRKLPLHVITHPYLSDLFAKGRKHFTPQGYPERQNGQLALFLMSVIQTLEWIWDELKLEELPPQTRPFHHAEQAMKWIHDHLTEEIGLDAMAGDLHLSPFYLSRLFHQATGSTVNQYIAAIRVREACLLLKTTELPIARIAEKVGIPNPSYFVRVFKQKMRMTPQRYRNGV</sequence>
<name>A0ABV5VY02_9BACL</name>
<gene>
    <name evidence="5" type="ORF">ACFFNY_16580</name>
</gene>
<dbReference type="Proteomes" id="UP001589619">
    <property type="component" value="Unassembled WGS sequence"/>
</dbReference>
<evidence type="ECO:0000313" key="5">
    <source>
        <dbReference type="EMBL" id="MFB9753184.1"/>
    </source>
</evidence>
<dbReference type="InterPro" id="IPR003313">
    <property type="entry name" value="AraC-bd"/>
</dbReference>
<proteinExistence type="predicted"/>
<dbReference type="PROSITE" id="PS00041">
    <property type="entry name" value="HTH_ARAC_FAMILY_1"/>
    <property type="match status" value="1"/>
</dbReference>
<dbReference type="InterPro" id="IPR009057">
    <property type="entry name" value="Homeodomain-like_sf"/>
</dbReference>
<evidence type="ECO:0000256" key="2">
    <source>
        <dbReference type="ARBA" id="ARBA00023125"/>
    </source>
</evidence>
<organism evidence="5 6">
    <name type="scientific">Paenibacillus hodogayensis</name>
    <dbReference type="NCBI Taxonomy" id="279208"/>
    <lineage>
        <taxon>Bacteria</taxon>
        <taxon>Bacillati</taxon>
        <taxon>Bacillota</taxon>
        <taxon>Bacilli</taxon>
        <taxon>Bacillales</taxon>
        <taxon>Paenibacillaceae</taxon>
        <taxon>Paenibacillus</taxon>
    </lineage>
</organism>
<keyword evidence="3" id="KW-0804">Transcription</keyword>
<dbReference type="InterPro" id="IPR018060">
    <property type="entry name" value="HTH_AraC"/>
</dbReference>
<feature type="domain" description="HTH araC/xylS-type" evidence="4">
    <location>
        <begin position="179"/>
        <end position="277"/>
    </location>
</feature>
<dbReference type="PROSITE" id="PS01124">
    <property type="entry name" value="HTH_ARAC_FAMILY_2"/>
    <property type="match status" value="1"/>
</dbReference>
<comment type="caution">
    <text evidence="5">The sequence shown here is derived from an EMBL/GenBank/DDBJ whole genome shotgun (WGS) entry which is preliminary data.</text>
</comment>
<keyword evidence="1" id="KW-0805">Transcription regulation</keyword>
<dbReference type="PANTHER" id="PTHR43280">
    <property type="entry name" value="ARAC-FAMILY TRANSCRIPTIONAL REGULATOR"/>
    <property type="match status" value="1"/>
</dbReference>
<evidence type="ECO:0000313" key="6">
    <source>
        <dbReference type="Proteomes" id="UP001589619"/>
    </source>
</evidence>
<evidence type="ECO:0000256" key="1">
    <source>
        <dbReference type="ARBA" id="ARBA00023015"/>
    </source>
</evidence>
<dbReference type="PANTHER" id="PTHR43280:SF2">
    <property type="entry name" value="HTH-TYPE TRANSCRIPTIONAL REGULATOR EXSA"/>
    <property type="match status" value="1"/>
</dbReference>
<protein>
    <submittedName>
        <fullName evidence="5">AraC family transcriptional regulator</fullName>
    </submittedName>
</protein>
<accession>A0ABV5VY02</accession>
<dbReference type="SUPFAM" id="SSF46689">
    <property type="entry name" value="Homeodomain-like"/>
    <property type="match status" value="2"/>
</dbReference>
<dbReference type="InterPro" id="IPR020449">
    <property type="entry name" value="Tscrpt_reg_AraC-type_HTH"/>
</dbReference>
<keyword evidence="6" id="KW-1185">Reference proteome</keyword>
<dbReference type="SMART" id="SM00342">
    <property type="entry name" value="HTH_ARAC"/>
    <property type="match status" value="1"/>
</dbReference>
<dbReference type="EMBL" id="JBHMAG010000012">
    <property type="protein sequence ID" value="MFB9753184.1"/>
    <property type="molecule type" value="Genomic_DNA"/>
</dbReference>